<dbReference type="Pfam" id="PF00454">
    <property type="entry name" value="PI3_PI4_kinase"/>
    <property type="match status" value="1"/>
</dbReference>
<dbReference type="GO" id="GO:0005737">
    <property type="term" value="C:cytoplasm"/>
    <property type="evidence" value="ECO:0007669"/>
    <property type="project" value="TreeGrafter"/>
</dbReference>
<dbReference type="GO" id="GO:0004430">
    <property type="term" value="F:1-phosphatidylinositol 4-kinase activity"/>
    <property type="evidence" value="ECO:0007669"/>
    <property type="project" value="UniProtKB-EC"/>
</dbReference>
<keyword evidence="11" id="KW-1185">Reference proteome</keyword>
<gene>
    <name evidence="10" type="ORF">C1645_686477</name>
</gene>
<evidence type="ECO:0000256" key="1">
    <source>
        <dbReference type="ARBA" id="ARBA00001686"/>
    </source>
</evidence>
<dbReference type="Gene3D" id="3.30.1010.10">
    <property type="entry name" value="Phosphatidylinositol 3-kinase Catalytic Subunit, Chain A, domain 4"/>
    <property type="match status" value="1"/>
</dbReference>
<dbReference type="PANTHER" id="PTHR10048:SF15">
    <property type="entry name" value="PHOSPHATIDYLINOSITOL 4-KINASE ALPHA"/>
    <property type="match status" value="1"/>
</dbReference>
<proteinExistence type="inferred from homology"/>
<dbReference type="Gene3D" id="1.10.1070.11">
    <property type="entry name" value="Phosphatidylinositol 3-/4-kinase, catalytic domain"/>
    <property type="match status" value="1"/>
</dbReference>
<dbReference type="PROSITE" id="PS00915">
    <property type="entry name" value="PI3_4_KINASE_1"/>
    <property type="match status" value="1"/>
</dbReference>
<dbReference type="InterPro" id="IPR015433">
    <property type="entry name" value="PI3/4_kinase"/>
</dbReference>
<dbReference type="SMART" id="SM00145">
    <property type="entry name" value="PI3Ka"/>
    <property type="match status" value="1"/>
</dbReference>
<dbReference type="FunFam" id="3.30.1010.10:FF:000014">
    <property type="entry name" value="Phosphatidylinositol 4-kinase STT4"/>
    <property type="match status" value="1"/>
</dbReference>
<dbReference type="PROSITE" id="PS50290">
    <property type="entry name" value="PI3_4_KINASE_3"/>
    <property type="match status" value="1"/>
</dbReference>
<dbReference type="InterPro" id="IPR016024">
    <property type="entry name" value="ARM-type_fold"/>
</dbReference>
<dbReference type="SUPFAM" id="SSF48371">
    <property type="entry name" value="ARM repeat"/>
    <property type="match status" value="1"/>
</dbReference>
<comment type="caution">
    <text evidence="10">The sequence shown here is derived from an EMBL/GenBank/DDBJ whole genome shotgun (WGS) entry which is preliminary data.</text>
</comment>
<dbReference type="GO" id="GO:0046854">
    <property type="term" value="P:phosphatidylinositol phosphate biosynthetic process"/>
    <property type="evidence" value="ECO:0007669"/>
    <property type="project" value="InterPro"/>
</dbReference>
<organism evidence="10 11">
    <name type="scientific">Glomus cerebriforme</name>
    <dbReference type="NCBI Taxonomy" id="658196"/>
    <lineage>
        <taxon>Eukaryota</taxon>
        <taxon>Fungi</taxon>
        <taxon>Fungi incertae sedis</taxon>
        <taxon>Mucoromycota</taxon>
        <taxon>Glomeromycotina</taxon>
        <taxon>Glomeromycetes</taxon>
        <taxon>Glomerales</taxon>
        <taxon>Glomeraceae</taxon>
        <taxon>Glomus</taxon>
    </lineage>
</organism>
<comment type="catalytic activity">
    <reaction evidence="1">
        <text>a 1,2-diacyl-sn-glycero-3-phospho-(1D-myo-inositol) + ATP = a 1,2-diacyl-sn-glycero-3-phospho-(1D-myo-inositol 4-phosphate) + ADP + H(+)</text>
        <dbReference type="Rhea" id="RHEA:19877"/>
        <dbReference type="ChEBI" id="CHEBI:15378"/>
        <dbReference type="ChEBI" id="CHEBI:30616"/>
        <dbReference type="ChEBI" id="CHEBI:57880"/>
        <dbReference type="ChEBI" id="CHEBI:58178"/>
        <dbReference type="ChEBI" id="CHEBI:456216"/>
        <dbReference type="EC" id="2.7.1.67"/>
    </reaction>
</comment>
<dbReference type="InterPro" id="IPR045495">
    <property type="entry name" value="PI4K_N"/>
</dbReference>
<evidence type="ECO:0000256" key="4">
    <source>
        <dbReference type="ARBA" id="ARBA00022679"/>
    </source>
</evidence>
<dbReference type="GO" id="GO:0005524">
    <property type="term" value="F:ATP binding"/>
    <property type="evidence" value="ECO:0007669"/>
    <property type="project" value="UniProtKB-KW"/>
</dbReference>
<protein>
    <recommendedName>
        <fullName evidence="3">1-phosphatidylinositol 4-kinase</fullName>
        <ecNumber evidence="3">2.7.1.67</ecNumber>
    </recommendedName>
</protein>
<dbReference type="InterPro" id="IPR036940">
    <property type="entry name" value="PI3/4_kinase_cat_sf"/>
</dbReference>
<dbReference type="InterPro" id="IPR042236">
    <property type="entry name" value="PI3K_accessory_sf"/>
</dbReference>
<dbReference type="EC" id="2.7.1.67" evidence="3"/>
<dbReference type="STRING" id="658196.A0A397TLL0"/>
<evidence type="ECO:0000256" key="5">
    <source>
        <dbReference type="ARBA" id="ARBA00022741"/>
    </source>
</evidence>
<dbReference type="GO" id="GO:0048015">
    <property type="term" value="P:phosphatidylinositol-mediated signaling"/>
    <property type="evidence" value="ECO:0007669"/>
    <property type="project" value="TreeGrafter"/>
</dbReference>
<dbReference type="FunFam" id="1.10.1070.11:FF:000012">
    <property type="entry name" value="Phosphatidylinositol 4-kinase alpha 1"/>
    <property type="match status" value="1"/>
</dbReference>
<dbReference type="Proteomes" id="UP000265703">
    <property type="component" value="Unassembled WGS sequence"/>
</dbReference>
<dbReference type="InterPro" id="IPR000403">
    <property type="entry name" value="PI3/4_kinase_cat_dom"/>
</dbReference>
<comment type="similarity">
    <text evidence="2">Belongs to the PI3/PI4-kinase family. Type III PI4K subfamily.</text>
</comment>
<dbReference type="SUPFAM" id="SSF56112">
    <property type="entry name" value="Protein kinase-like (PK-like)"/>
    <property type="match status" value="1"/>
</dbReference>
<evidence type="ECO:0000256" key="3">
    <source>
        <dbReference type="ARBA" id="ARBA00012169"/>
    </source>
</evidence>
<dbReference type="Pfam" id="PF19274">
    <property type="entry name" value="PI4K_N"/>
    <property type="match status" value="3"/>
</dbReference>
<dbReference type="EMBL" id="QKYT01000025">
    <property type="protein sequence ID" value="RIA97806.1"/>
    <property type="molecule type" value="Genomic_DNA"/>
</dbReference>
<accession>A0A397TLL0</accession>
<dbReference type="GO" id="GO:0005886">
    <property type="term" value="C:plasma membrane"/>
    <property type="evidence" value="ECO:0007669"/>
    <property type="project" value="TreeGrafter"/>
</dbReference>
<keyword evidence="6" id="KW-0418">Kinase</keyword>
<dbReference type="OrthoDB" id="10264149at2759"/>
<evidence type="ECO:0000313" key="10">
    <source>
        <dbReference type="EMBL" id="RIA97806.1"/>
    </source>
</evidence>
<dbReference type="PROSITE" id="PS51545">
    <property type="entry name" value="PIK_HELICAL"/>
    <property type="match status" value="1"/>
</dbReference>
<evidence type="ECO:0000256" key="6">
    <source>
        <dbReference type="ARBA" id="ARBA00022777"/>
    </source>
</evidence>
<dbReference type="InterPro" id="IPR001263">
    <property type="entry name" value="PI3K_accessory_dom"/>
</dbReference>
<evidence type="ECO:0000259" key="9">
    <source>
        <dbReference type="PROSITE" id="PS51545"/>
    </source>
</evidence>
<dbReference type="SMART" id="SM00146">
    <property type="entry name" value="PI3Kc"/>
    <property type="match status" value="1"/>
</dbReference>
<dbReference type="InterPro" id="IPR018936">
    <property type="entry name" value="PI3/4_kinase_CS"/>
</dbReference>
<dbReference type="FunFam" id="1.25.40.70:FF:000011">
    <property type="entry name" value="Phosphatidylinositol 4-kinase alpha"/>
    <property type="match status" value="1"/>
</dbReference>
<keyword evidence="5" id="KW-0547">Nucleotide-binding</keyword>
<feature type="domain" description="PI3K/PI4K catalytic" evidence="8">
    <location>
        <begin position="1154"/>
        <end position="1448"/>
    </location>
</feature>
<dbReference type="PANTHER" id="PTHR10048">
    <property type="entry name" value="PHOSPHATIDYLINOSITOL KINASE"/>
    <property type="match status" value="1"/>
</dbReference>
<feature type="domain" description="PIK helical" evidence="9">
    <location>
        <begin position="895"/>
        <end position="1081"/>
    </location>
</feature>
<evidence type="ECO:0000256" key="2">
    <source>
        <dbReference type="ARBA" id="ARBA00006209"/>
    </source>
</evidence>
<evidence type="ECO:0000259" key="8">
    <source>
        <dbReference type="PROSITE" id="PS50290"/>
    </source>
</evidence>
<keyword evidence="4" id="KW-0808">Transferase</keyword>
<evidence type="ECO:0000313" key="11">
    <source>
        <dbReference type="Proteomes" id="UP000265703"/>
    </source>
</evidence>
<sequence>MALDQISIHSSVSGISRNEEQRQQMYENIVCAVAGVACILKDDNITTLSVSMLGQRLRNHTPALDALILEKFVDIALVSPEKVFSEIVQKFDDISRQSLSPENKMVTTAVLKCQLDLASRLNYRPEFYGLYLLRILSLFVEKGVVIQQTVEKNGRFQVTSLAGEIGILLPVLKTLLSHDDFKAHVNASEELVSLFRNLWFHCVLYGFVSEGAWMREWRDSLVVIAQKTPPLVQESTNYLESDLEFNSVLRRGNSDQDLANVRSSLSTFLPNRASEIKYFSFAEITFLLSVYHIEIMRSQMGQCSFISRYFVNQGVNASKLVGCMEEIGNQVIEVFIRECSKRAIAHTINENLRAQVHDLMIATCHRLGKVSQLSIKHLDCLISAFPSLLCDKTLLFLLLELIELVWKSCEAEYLNEYSPVYTFTSSKIGVSLDLPDDYNYRREILSRLCENTKKWITVAMTRAPSEIRGLLENYLAEFDPYQTDNSAHMGRSIAVEIGKAFSKVDYNSVIFPRVPSAVIDNISEFIKDYSARQHFYGQVTGTNQQQELSLAEEINIDQKQKVKVTLALLEKRIHEGSQISMKELNSMLYLAAGILISLPKSDEEIIQYIVWIPIYIFTLESLKLATSIWTWIINEKSAVEKRIMIEIANGWVWAIRQRKGLFSSILNVKDPLVNKMQYVPSDKATRDKDYKSAKSLFGPHLIWLQFMSGRFQVFRYRCTQLVHLYLRVFQITLDASDFISNHSLSREGRLQILICALKILQSNRMEASIENIFRKKIFDSAFSWFSLPPRWAYGGNKRAMITEYKLLIEVYRLVENDKVELVEVLSATPKKYSQYSLSNTIPIAMSDKNREETVNKTTKSKRLLLLFLESELSNLATWSNPLNTPDPIKEIFIPVVENRLTEDSWKSIVKHAWSISPRLAVQMTSRFKQPFVQNELHRLLANNASEAVRVAEALPLLLGDKLNQNVSSQFKYLLYWAPVPPITAITYFSSTYNNNPLILQYAMRALEYHPVDVVFFYIPQIVQALRYDTLGYVERFIMGAAKISQLFAHQIIWNMKANMYKDDECLIADSLKPALDRIIGNIVKSLSGKDEAFYEREFSFFENVTSISGKLKPYIKKSKLEKKQKIDEEMAKIKLDVGVYLPSNPDGVVVDIDYKSGRPLQSHAKAPFMATFRIRKTEVKETLIHPDSIDGDEEDDDDEPKTIDVWQSAIFKVGDDCRQDVLALQLIAIFKNIFTSVGLDLYLFPYRIVATAPGCGVIDVIPNSISRDQLGREKVNSLYDYFVTTYGGVDSIAFQKARNCFVQSVAAYSVVSFLLQIKDRHNGNIMLDNEGHIIHIDFGFILDIAPGGITFESSPFKLTTEMIQVMGGRADVQQFKWFSELCIKAYLASRPYAEQIVQCVALMLGSGLPCFKGDTLRRLRDRFQLDKTERRAADFMIEKINQSFENKRTVWYDSFQKATNGLYFFLLFTKKRMYLFINLFILYI</sequence>
<dbReference type="InterPro" id="IPR011009">
    <property type="entry name" value="Kinase-like_dom_sf"/>
</dbReference>
<name>A0A397TLL0_9GLOM</name>
<keyword evidence="7" id="KW-0067">ATP-binding</keyword>
<dbReference type="Pfam" id="PF00613">
    <property type="entry name" value="PI3Ka"/>
    <property type="match status" value="1"/>
</dbReference>
<evidence type="ECO:0000256" key="7">
    <source>
        <dbReference type="ARBA" id="ARBA00022840"/>
    </source>
</evidence>
<dbReference type="Gene3D" id="1.25.40.70">
    <property type="entry name" value="Phosphatidylinositol 3-kinase, accessory domain (PIK)"/>
    <property type="match status" value="1"/>
</dbReference>
<dbReference type="CDD" id="cd05167">
    <property type="entry name" value="PI4Kc_III_alpha"/>
    <property type="match status" value="1"/>
</dbReference>
<dbReference type="PROSITE" id="PS00916">
    <property type="entry name" value="PI3_4_KINASE_2"/>
    <property type="match status" value="1"/>
</dbReference>
<reference evidence="10 11" key="1">
    <citation type="submission" date="2018-06" db="EMBL/GenBank/DDBJ databases">
        <title>Comparative genomics reveals the genomic features of Rhizophagus irregularis, R. cerebriforme, R. diaphanum and Gigaspora rosea, and their symbiotic lifestyle signature.</title>
        <authorList>
            <person name="Morin E."/>
            <person name="San Clemente H."/>
            <person name="Chen E.C.H."/>
            <person name="De La Providencia I."/>
            <person name="Hainaut M."/>
            <person name="Kuo A."/>
            <person name="Kohler A."/>
            <person name="Murat C."/>
            <person name="Tang N."/>
            <person name="Roy S."/>
            <person name="Loubradou J."/>
            <person name="Henrissat B."/>
            <person name="Grigoriev I.V."/>
            <person name="Corradi N."/>
            <person name="Roux C."/>
            <person name="Martin F.M."/>
        </authorList>
    </citation>
    <scope>NUCLEOTIDE SEQUENCE [LARGE SCALE GENOMIC DNA]</scope>
    <source>
        <strain evidence="10 11">DAOM 227022</strain>
    </source>
</reference>